<dbReference type="PROSITE" id="PS51257">
    <property type="entry name" value="PROKAR_LIPOPROTEIN"/>
    <property type="match status" value="1"/>
</dbReference>
<evidence type="ECO:0000259" key="2">
    <source>
        <dbReference type="Pfam" id="PF13004"/>
    </source>
</evidence>
<dbReference type="InterPro" id="IPR024361">
    <property type="entry name" value="BACON"/>
</dbReference>
<protein>
    <submittedName>
        <fullName evidence="3">BACON domain-containing protein</fullName>
    </submittedName>
</protein>
<gene>
    <name evidence="3" type="ORF">IAB80_02420</name>
</gene>
<keyword evidence="1" id="KW-0732">Signal</keyword>
<evidence type="ECO:0000313" key="3">
    <source>
        <dbReference type="EMBL" id="MBO8477741.1"/>
    </source>
</evidence>
<reference evidence="3" key="2">
    <citation type="journal article" date="2021" name="PeerJ">
        <title>Extensive microbial diversity within the chicken gut microbiome revealed by metagenomics and culture.</title>
        <authorList>
            <person name="Gilroy R."/>
            <person name="Ravi A."/>
            <person name="Getino M."/>
            <person name="Pursley I."/>
            <person name="Horton D.L."/>
            <person name="Alikhan N.F."/>
            <person name="Baker D."/>
            <person name="Gharbi K."/>
            <person name="Hall N."/>
            <person name="Watson M."/>
            <person name="Adriaenssens E.M."/>
            <person name="Foster-Nyarko E."/>
            <person name="Jarju S."/>
            <person name="Secka A."/>
            <person name="Antonio M."/>
            <person name="Oren A."/>
            <person name="Chaudhuri R.R."/>
            <person name="La Ragione R."/>
            <person name="Hildebrand F."/>
            <person name="Pallen M.J."/>
        </authorList>
    </citation>
    <scope>NUCLEOTIDE SEQUENCE</scope>
    <source>
        <strain evidence="3">2478</strain>
    </source>
</reference>
<sequence>MYSYNLKTLLRSAAAVCAAAGIMACQELKIDSQAEFPPKMETDAQESYTLLAQSPNVITFNISSNTPWTIKSDAQWCTPDPAMSSASSLVAEITVTTEDNDSEQARTATLTVSAEDVAEPFVITVTQEAKDAFILQAPEEGNIAQDGGSKLFKVISNKSWKITTEAIWLEFSALEGEATSAEGVEVTATAKDNPGMERTALVTVTSGLGKKTFEVTQDGIVLRFDEVEDESALMFGCLGETLQFTVNSNIAWKPVTPESDNLIVEKVDDQTLAVTVTRANKYFTTQYFDVSIVPEDESLTMVDPAVLTVSQQAIAWCSGCSTNEDGSVTFVSDNSESRVCTNAGLATGTLLWTFRDIDLSAGLFDINAWQSPGPTFHAWIGGGSMDMNTGGVLESGMDFWAASSVDATLDDLNAMQTMKLTIFPTPDESALEFTLYIDDRQIGAFTTPCNPWGEMGENPVPYYFGFAGDSGAVGTMTVTSFEYIPYEE</sequence>
<evidence type="ECO:0000256" key="1">
    <source>
        <dbReference type="SAM" id="SignalP"/>
    </source>
</evidence>
<proteinExistence type="predicted"/>
<feature type="signal peptide" evidence="1">
    <location>
        <begin position="1"/>
        <end position="18"/>
    </location>
</feature>
<dbReference type="EMBL" id="JADILZ010000024">
    <property type="protein sequence ID" value="MBO8477741.1"/>
    <property type="molecule type" value="Genomic_DNA"/>
</dbReference>
<organism evidence="3 4">
    <name type="scientific">Candidatus Cryptobacteroides excrementipullorum</name>
    <dbReference type="NCBI Taxonomy" id="2840761"/>
    <lineage>
        <taxon>Bacteria</taxon>
        <taxon>Pseudomonadati</taxon>
        <taxon>Bacteroidota</taxon>
        <taxon>Bacteroidia</taxon>
        <taxon>Bacteroidales</taxon>
        <taxon>Candidatus Cryptobacteroides</taxon>
    </lineage>
</organism>
<reference evidence="3" key="1">
    <citation type="submission" date="2020-10" db="EMBL/GenBank/DDBJ databases">
        <authorList>
            <person name="Gilroy R."/>
        </authorList>
    </citation>
    <scope>NUCLEOTIDE SEQUENCE</scope>
    <source>
        <strain evidence="3">2478</strain>
    </source>
</reference>
<dbReference type="Pfam" id="PF13004">
    <property type="entry name" value="BACON"/>
    <property type="match status" value="2"/>
</dbReference>
<feature type="domain" description="BACON" evidence="2">
    <location>
        <begin position="66"/>
        <end position="128"/>
    </location>
</feature>
<dbReference type="AlphaFoldDB" id="A0A9D9IT02"/>
<name>A0A9D9IT02_9BACT</name>
<dbReference type="Gene3D" id="2.60.40.10">
    <property type="entry name" value="Immunoglobulins"/>
    <property type="match status" value="2"/>
</dbReference>
<accession>A0A9D9IT02</accession>
<evidence type="ECO:0000313" key="4">
    <source>
        <dbReference type="Proteomes" id="UP000823771"/>
    </source>
</evidence>
<dbReference type="Proteomes" id="UP000823771">
    <property type="component" value="Unassembled WGS sequence"/>
</dbReference>
<comment type="caution">
    <text evidence="3">The sequence shown here is derived from an EMBL/GenBank/DDBJ whole genome shotgun (WGS) entry which is preliminary data.</text>
</comment>
<dbReference type="InterPro" id="IPR013783">
    <property type="entry name" value="Ig-like_fold"/>
</dbReference>
<feature type="domain" description="BACON" evidence="2">
    <location>
        <begin position="159"/>
        <end position="218"/>
    </location>
</feature>
<dbReference type="CDD" id="cd14948">
    <property type="entry name" value="BACON"/>
    <property type="match status" value="2"/>
</dbReference>
<feature type="chain" id="PRO_5039359127" evidence="1">
    <location>
        <begin position="19"/>
        <end position="488"/>
    </location>
</feature>